<accession>A0AAN7MGX6</accession>
<gene>
    <name evidence="2" type="ORF">QYF61_010279</name>
</gene>
<evidence type="ECO:0000313" key="2">
    <source>
        <dbReference type="EMBL" id="KAK4806070.1"/>
    </source>
</evidence>
<dbReference type="EMBL" id="JAUNZN010000046">
    <property type="protein sequence ID" value="KAK4806070.1"/>
    <property type="molecule type" value="Genomic_DNA"/>
</dbReference>
<organism evidence="2 3">
    <name type="scientific">Mycteria americana</name>
    <name type="common">Wood stork</name>
    <dbReference type="NCBI Taxonomy" id="33587"/>
    <lineage>
        <taxon>Eukaryota</taxon>
        <taxon>Metazoa</taxon>
        <taxon>Chordata</taxon>
        <taxon>Craniata</taxon>
        <taxon>Vertebrata</taxon>
        <taxon>Euteleostomi</taxon>
        <taxon>Archelosauria</taxon>
        <taxon>Archosauria</taxon>
        <taxon>Dinosauria</taxon>
        <taxon>Saurischia</taxon>
        <taxon>Theropoda</taxon>
        <taxon>Coelurosauria</taxon>
        <taxon>Aves</taxon>
        <taxon>Neognathae</taxon>
        <taxon>Neoaves</taxon>
        <taxon>Aequornithes</taxon>
        <taxon>Ciconiiformes</taxon>
        <taxon>Ciconiidae</taxon>
        <taxon>Mycteria</taxon>
    </lineage>
</organism>
<keyword evidence="3" id="KW-1185">Reference proteome</keyword>
<proteinExistence type="predicted"/>
<sequence length="163" mass="17885">MSVNVNGNEMKRELSVPVCSQFSKESRRELVQRSCTIELQPSVEKSDMRGFNAGGTTEYRTATTRSRDGEEMEGGFSGGNGSKVKNREVEEEEVHGRVEAVVAGYDGDDEAVAQEGSQVDAQEEPEVQELQLPRVCKCQEEELDTPVLPGQSSSKLEILSISI</sequence>
<dbReference type="AlphaFoldDB" id="A0AAN7MGX6"/>
<feature type="region of interest" description="Disordered" evidence="1">
    <location>
        <begin position="46"/>
        <end position="130"/>
    </location>
</feature>
<evidence type="ECO:0000313" key="3">
    <source>
        <dbReference type="Proteomes" id="UP001333110"/>
    </source>
</evidence>
<reference evidence="2 3" key="1">
    <citation type="journal article" date="2023" name="J. Hered.">
        <title>Chromosome-level genome of the wood stork (Mycteria americana) provides insight into avian chromosome evolution.</title>
        <authorList>
            <person name="Flamio R. Jr."/>
            <person name="Ramstad K.M."/>
        </authorList>
    </citation>
    <scope>NUCLEOTIDE SEQUENCE [LARGE SCALE GENOMIC DNA]</scope>
    <source>
        <strain evidence="2">JAX WOST 10</strain>
    </source>
</reference>
<name>A0AAN7MGX6_MYCAM</name>
<comment type="caution">
    <text evidence="2">The sequence shown here is derived from an EMBL/GenBank/DDBJ whole genome shotgun (WGS) entry which is preliminary data.</text>
</comment>
<feature type="non-terminal residue" evidence="2">
    <location>
        <position position="163"/>
    </location>
</feature>
<protein>
    <submittedName>
        <fullName evidence="2">Uncharacterized protein</fullName>
    </submittedName>
</protein>
<feature type="compositionally biased region" description="Polar residues" evidence="1">
    <location>
        <begin position="54"/>
        <end position="64"/>
    </location>
</feature>
<dbReference type="Proteomes" id="UP001333110">
    <property type="component" value="Unassembled WGS sequence"/>
</dbReference>
<evidence type="ECO:0000256" key="1">
    <source>
        <dbReference type="SAM" id="MobiDB-lite"/>
    </source>
</evidence>